<dbReference type="STRING" id="926569.ANT_26640"/>
<keyword evidence="4" id="KW-0378">Hydrolase</keyword>
<dbReference type="PANTHER" id="PTHR45726:SF3">
    <property type="entry name" value="LEUKOTRIENE A-4 HYDROLASE"/>
    <property type="match status" value="1"/>
</dbReference>
<feature type="active site" description="Proton donor" evidence="1">
    <location>
        <position position="439"/>
    </location>
</feature>
<dbReference type="EC" id="3.4.11.-" evidence="4"/>
<dbReference type="Pfam" id="PF01433">
    <property type="entry name" value="Peptidase_M1"/>
    <property type="match status" value="1"/>
</dbReference>
<dbReference type="SUPFAM" id="SSF55486">
    <property type="entry name" value="Metalloproteases ('zincins'), catalytic domain"/>
    <property type="match status" value="1"/>
</dbReference>
<dbReference type="OrthoDB" id="9814383at2"/>
<dbReference type="AlphaFoldDB" id="E8N0E1"/>
<reference evidence="4 5" key="1">
    <citation type="submission" date="2010-12" db="EMBL/GenBank/DDBJ databases">
        <title>Whole genome sequence of Anaerolinea thermophila UNI-1.</title>
        <authorList>
            <person name="Narita-Yamada S."/>
            <person name="Kishi E."/>
            <person name="Watanabe Y."/>
            <person name="Takasaki K."/>
            <person name="Ankai A."/>
            <person name="Oguchi A."/>
            <person name="Fukui S."/>
            <person name="Takahashi M."/>
            <person name="Yashiro I."/>
            <person name="Hosoyama A."/>
            <person name="Sekiguchi Y."/>
            <person name="Hanada S."/>
            <person name="Fujita N."/>
        </authorList>
    </citation>
    <scope>NUCLEOTIDE SEQUENCE [LARGE SCALE GENOMIC DNA]</scope>
    <source>
        <strain evidence="5">DSM 14523 / JCM 11388 / NBRC 100420 / UNI-1</strain>
    </source>
</reference>
<dbReference type="CDD" id="cd09604">
    <property type="entry name" value="M1_APN_like"/>
    <property type="match status" value="1"/>
</dbReference>
<dbReference type="InterPro" id="IPR027268">
    <property type="entry name" value="Peptidase_M4/M1_CTD_sf"/>
</dbReference>
<accession>E8N0E1</accession>
<dbReference type="Proteomes" id="UP000008922">
    <property type="component" value="Chromosome"/>
</dbReference>
<feature type="binding site" evidence="2">
    <location>
        <position position="358"/>
    </location>
    <ligand>
        <name>Zn(2+)</name>
        <dbReference type="ChEBI" id="CHEBI:29105"/>
        <note>catalytic</note>
    </ligand>
</feature>
<evidence type="ECO:0000313" key="5">
    <source>
        <dbReference type="Proteomes" id="UP000008922"/>
    </source>
</evidence>
<dbReference type="RefSeq" id="WP_013561042.1">
    <property type="nucleotide sequence ID" value="NC_014960.1"/>
</dbReference>
<keyword evidence="4" id="KW-0645">Protease</keyword>
<dbReference type="PROSITE" id="PS51257">
    <property type="entry name" value="PROKAR_LIPOPROTEIN"/>
    <property type="match status" value="1"/>
</dbReference>
<dbReference type="eggNOG" id="COG0308">
    <property type="taxonomic scope" value="Bacteria"/>
</dbReference>
<dbReference type="GO" id="GO:0008270">
    <property type="term" value="F:zinc ion binding"/>
    <property type="evidence" value="ECO:0007669"/>
    <property type="project" value="InterPro"/>
</dbReference>
<gene>
    <name evidence="4" type="ordered locus">ANT_26640</name>
</gene>
<evidence type="ECO:0000313" key="4">
    <source>
        <dbReference type="EMBL" id="BAJ64690.1"/>
    </source>
</evidence>
<keyword evidence="4" id="KW-0031">Aminopeptidase</keyword>
<feature type="active site" description="Proton acceptor" evidence="1">
    <location>
        <position position="359"/>
    </location>
</feature>
<evidence type="ECO:0000256" key="2">
    <source>
        <dbReference type="PIRSR" id="PIRSR634015-3"/>
    </source>
</evidence>
<dbReference type="Gene3D" id="1.10.390.10">
    <property type="entry name" value="Neutral Protease Domain 2"/>
    <property type="match status" value="1"/>
</dbReference>
<feature type="domain" description="Peptidase M1 membrane alanine aminopeptidase" evidence="3">
    <location>
        <begin position="295"/>
        <end position="494"/>
    </location>
</feature>
<dbReference type="KEGG" id="atm:ANT_26640"/>
<keyword evidence="2" id="KW-0862">Zinc</keyword>
<dbReference type="HOGENOM" id="CLU_015077_1_0_0"/>
<dbReference type="GO" id="GO:0004177">
    <property type="term" value="F:aminopeptidase activity"/>
    <property type="evidence" value="ECO:0007669"/>
    <property type="project" value="UniProtKB-KW"/>
</dbReference>
<evidence type="ECO:0000256" key="1">
    <source>
        <dbReference type="PIRSR" id="PIRSR634015-1"/>
    </source>
</evidence>
<dbReference type="InterPro" id="IPR014782">
    <property type="entry name" value="Peptidase_M1_dom"/>
</dbReference>
<sequence length="503" mass="56931">MRQGLNHTFKGILSILTLWILTLAGACAPIPTPTPASTATPLPVFTATPTHTSIPSPTPTPQENILSRPRYTLTAVLDYPAHSLNVQERIAYTHAAEESLSEVWLVMDALLYPGAFQMDSLQSVSGPALKDVRQERIWIKAQLKTPLQKGETLELDMAYRLNLPARVAQEGLRPQVFGWSERQTNLVDWYAYLPPYIPGEGWLAHPPGYYGEHQVYPLSDFEVNLQVLGAPAGLTIAASAPESQRGEWYTYTLEGARTFALSLSPSLTHTTRQVGTVIIHNYTFPYHQNAGERVLNTAAQALELYARLFSPYPHQHLAVVEADFLDGMEYDGLFFLSYGFYNLDNGTPAQYLVALTAHETAHQWFYGVVGNDQALQPWLDEALCTYAEKLYYETYAPEALTWWWEARVKYYQPRGYVDDSIYNPHGEAQPYRAYRDAVYLNGAVFLDELRRAMGDEAFFDFLRLYVSENQGKIASARDFFGLLRKMTSVPLEPLLQRFFQFIP</sequence>
<dbReference type="EMBL" id="AP012029">
    <property type="protein sequence ID" value="BAJ64690.1"/>
    <property type="molecule type" value="Genomic_DNA"/>
</dbReference>
<feature type="binding site" evidence="2">
    <location>
        <position position="381"/>
    </location>
    <ligand>
        <name>Zn(2+)</name>
        <dbReference type="ChEBI" id="CHEBI:29105"/>
        <note>catalytic</note>
    </ligand>
</feature>
<dbReference type="PANTHER" id="PTHR45726">
    <property type="entry name" value="LEUKOTRIENE A-4 HYDROLASE"/>
    <property type="match status" value="1"/>
</dbReference>
<feature type="binding site" evidence="2">
    <location>
        <position position="362"/>
    </location>
    <ligand>
        <name>Zn(2+)</name>
        <dbReference type="ChEBI" id="CHEBI:29105"/>
        <note>catalytic</note>
    </ligand>
</feature>
<name>E8N0E1_ANATU</name>
<proteinExistence type="predicted"/>
<dbReference type="InParanoid" id="E8N0E1"/>
<evidence type="ECO:0000259" key="3">
    <source>
        <dbReference type="Pfam" id="PF01433"/>
    </source>
</evidence>
<dbReference type="InterPro" id="IPR034015">
    <property type="entry name" value="M1_LTA4H"/>
</dbReference>
<organism evidence="4 5">
    <name type="scientific">Anaerolinea thermophila (strain DSM 14523 / JCM 11388 / NBRC 100420 / UNI-1)</name>
    <dbReference type="NCBI Taxonomy" id="926569"/>
    <lineage>
        <taxon>Bacteria</taxon>
        <taxon>Bacillati</taxon>
        <taxon>Chloroflexota</taxon>
        <taxon>Anaerolineae</taxon>
        <taxon>Anaerolineales</taxon>
        <taxon>Anaerolineaceae</taxon>
        <taxon>Anaerolinea</taxon>
    </lineage>
</organism>
<keyword evidence="5" id="KW-1185">Reference proteome</keyword>
<comment type="cofactor">
    <cofactor evidence="2">
        <name>Zn(2+)</name>
        <dbReference type="ChEBI" id="CHEBI:29105"/>
    </cofactor>
    <text evidence="2">Binds 1 zinc ion per subunit.</text>
</comment>
<keyword evidence="2" id="KW-0479">Metal-binding</keyword>
<protein>
    <submittedName>
        <fullName evidence="4">Aminopeptidase</fullName>
        <ecNumber evidence="4">3.4.11.-</ecNumber>
    </submittedName>
</protein>
<dbReference type="GO" id="GO:0008237">
    <property type="term" value="F:metallopeptidase activity"/>
    <property type="evidence" value="ECO:0007669"/>
    <property type="project" value="InterPro"/>
</dbReference>